<gene>
    <name evidence="1" type="ORF">C4D60_Mb01t02210</name>
</gene>
<dbReference type="AlphaFoldDB" id="A0A4S8JJH6"/>
<protein>
    <submittedName>
        <fullName evidence="1">Uncharacterized protein</fullName>
    </submittedName>
</protein>
<dbReference type="EMBL" id="PYDT01000004">
    <property type="protein sequence ID" value="THU62161.1"/>
    <property type="molecule type" value="Genomic_DNA"/>
</dbReference>
<evidence type="ECO:0000313" key="2">
    <source>
        <dbReference type="Proteomes" id="UP000317650"/>
    </source>
</evidence>
<name>A0A4S8JJH6_MUSBA</name>
<reference evidence="1 2" key="1">
    <citation type="journal article" date="2019" name="Nat. Plants">
        <title>Genome sequencing of Musa balbisiana reveals subgenome evolution and function divergence in polyploid bananas.</title>
        <authorList>
            <person name="Yao X."/>
        </authorList>
    </citation>
    <scope>NUCLEOTIDE SEQUENCE [LARGE SCALE GENOMIC DNA]</scope>
    <source>
        <strain evidence="2">cv. DH-PKW</strain>
        <tissue evidence="1">Leaves</tissue>
    </source>
</reference>
<comment type="caution">
    <text evidence="1">The sequence shown here is derived from an EMBL/GenBank/DDBJ whole genome shotgun (WGS) entry which is preliminary data.</text>
</comment>
<organism evidence="1 2">
    <name type="scientific">Musa balbisiana</name>
    <name type="common">Banana</name>
    <dbReference type="NCBI Taxonomy" id="52838"/>
    <lineage>
        <taxon>Eukaryota</taxon>
        <taxon>Viridiplantae</taxon>
        <taxon>Streptophyta</taxon>
        <taxon>Embryophyta</taxon>
        <taxon>Tracheophyta</taxon>
        <taxon>Spermatophyta</taxon>
        <taxon>Magnoliopsida</taxon>
        <taxon>Liliopsida</taxon>
        <taxon>Zingiberales</taxon>
        <taxon>Musaceae</taxon>
        <taxon>Musa</taxon>
    </lineage>
</organism>
<keyword evidence="2" id="KW-1185">Reference proteome</keyword>
<dbReference type="Proteomes" id="UP000317650">
    <property type="component" value="Chromosome 1"/>
</dbReference>
<accession>A0A4S8JJH6</accession>
<proteinExistence type="predicted"/>
<evidence type="ECO:0000313" key="1">
    <source>
        <dbReference type="EMBL" id="THU62161.1"/>
    </source>
</evidence>
<sequence>METLSSQDTTYIKTKVGRDFSTRSLRHARMPLHIFGLGISKHRLLGILFDIAKISYEMAEAAEWDLVLVGALVVHRP</sequence>